<dbReference type="OrthoDB" id="7861229at2"/>
<organism evidence="2 3">
    <name type="scientific">Wenxinia marina DSM 24838</name>
    <dbReference type="NCBI Taxonomy" id="1123501"/>
    <lineage>
        <taxon>Bacteria</taxon>
        <taxon>Pseudomonadati</taxon>
        <taxon>Pseudomonadota</taxon>
        <taxon>Alphaproteobacteria</taxon>
        <taxon>Rhodobacterales</taxon>
        <taxon>Roseobacteraceae</taxon>
        <taxon>Wenxinia</taxon>
    </lineage>
</organism>
<reference evidence="2 3" key="1">
    <citation type="submission" date="2013-01" db="EMBL/GenBank/DDBJ databases">
        <authorList>
            <person name="Fiebig A."/>
            <person name="Goeker M."/>
            <person name="Klenk H.-P.P."/>
        </authorList>
    </citation>
    <scope>NUCLEOTIDE SEQUENCE [LARGE SCALE GENOMIC DNA]</scope>
    <source>
        <strain evidence="2 3">DSM 24838</strain>
    </source>
</reference>
<accession>A0A0D0P8P9</accession>
<proteinExistence type="predicted"/>
<feature type="chain" id="PRO_5002229368" description="DUF2927 domain-containing protein" evidence="1">
    <location>
        <begin position="19"/>
        <end position="223"/>
    </location>
</feature>
<keyword evidence="3" id="KW-1185">Reference proteome</keyword>
<dbReference type="EMBL" id="AONG01000018">
    <property type="protein sequence ID" value="KIQ67946.1"/>
    <property type="molecule type" value="Genomic_DNA"/>
</dbReference>
<evidence type="ECO:0000313" key="3">
    <source>
        <dbReference type="Proteomes" id="UP000035100"/>
    </source>
</evidence>
<evidence type="ECO:0008006" key="4">
    <source>
        <dbReference type="Google" id="ProtNLM"/>
    </source>
</evidence>
<evidence type="ECO:0000256" key="1">
    <source>
        <dbReference type="SAM" id="SignalP"/>
    </source>
</evidence>
<evidence type="ECO:0000313" key="2">
    <source>
        <dbReference type="EMBL" id="KIQ67946.1"/>
    </source>
</evidence>
<feature type="signal peptide" evidence="1">
    <location>
        <begin position="1"/>
        <end position="18"/>
    </location>
</feature>
<protein>
    <recommendedName>
        <fullName evidence="4">DUF2927 domain-containing protein</fullName>
    </recommendedName>
</protein>
<dbReference type="STRING" id="1123501.Wenmar_03401"/>
<dbReference type="eggNOG" id="ENOG5031P0H">
    <property type="taxonomic scope" value="Bacteria"/>
</dbReference>
<dbReference type="Pfam" id="PF11150">
    <property type="entry name" value="DUF2927"/>
    <property type="match status" value="1"/>
</dbReference>
<dbReference type="InterPro" id="IPR021323">
    <property type="entry name" value="DUF2927"/>
</dbReference>
<dbReference type="Proteomes" id="UP000035100">
    <property type="component" value="Unassembled WGS sequence"/>
</dbReference>
<gene>
    <name evidence="2" type="ORF">Wenmar_03401</name>
</gene>
<dbReference type="AlphaFoldDB" id="A0A0D0P8P9"/>
<dbReference type="RefSeq" id="WP_018302161.1">
    <property type="nucleotide sequence ID" value="NZ_KB902282.1"/>
</dbReference>
<keyword evidence="1" id="KW-0732">Signal</keyword>
<comment type="caution">
    <text evidence="2">The sequence shown here is derived from an EMBL/GenBank/DDBJ whole genome shotgun (WGS) entry which is preliminary data.</text>
</comment>
<name>A0A0D0P8P9_9RHOB</name>
<sequence>MRATLAAALVALAAPAAAQDYIVTQGRLTDEEFYRLVACGAAPGGECRMPYVRWPRGRASALSVGIDRAPAGYPRALAENVSDALDRAIDEINGIGSALQLSRAPGKAADVVIRLIEVGDGEAVSGSGVPELEGEPMGAAYVYVWWNGRMEITEARILMADDLPHYEVYPVLLEELTQAMGFLNDIRNPLYDSESVFSEDSNAVMTLGQQDRAALLRHYPALR</sequence>